<evidence type="ECO:0000259" key="2">
    <source>
        <dbReference type="Pfam" id="PF22685"/>
    </source>
</evidence>
<feature type="domain" description="Gfo/Idh/MocA-like oxidoreductase N-terminal" evidence="1">
    <location>
        <begin position="15"/>
        <end position="142"/>
    </location>
</feature>
<dbReference type="InterPro" id="IPR051317">
    <property type="entry name" value="Gfo/Idh/MocA_oxidoreduct"/>
</dbReference>
<dbReference type="VEuPathDB" id="FungiDB:BO70DRAFT_290504"/>
<sequence>MATPTPSTPSTPVRTALIGLSASAITAWASQAHLPALRSHPDVFALAALCNSSEAAADAAIRAFELDPTTVRAHGQPDALAADPAVDLVICCTRVDRHFETVLPSVQAGKSVYLEWPIASSLAHVEALQAAARASGAPVAVGLQGRFGPLVRTLQGALQSGRIGRVLSTEVRAFGGTRDREVLPVGLKYFADREVGGNPITIGFGHLIDQVQFVVGDLVPGTDHIHLQVQRPDVRLRDAQSGEFVGHTRSNVPDLVSLHGSLPETAQVAAGASLVAYFARGQPYPGDPALTWTLTGESGTLRLTSPTGIFMQADTGPERPILTVLDHATGAVEEIPWAWSETQLAVPVMARAVQGCLVSFATGRTEGYVSLDDAAGRARQIARWLDALAQA</sequence>
<dbReference type="InterPro" id="IPR036291">
    <property type="entry name" value="NAD(P)-bd_dom_sf"/>
</dbReference>
<dbReference type="OrthoDB" id="64915at2759"/>
<gene>
    <name evidence="3" type="ORF">BO70DRAFT_290504</name>
</gene>
<reference evidence="3 4" key="1">
    <citation type="submission" date="2016-12" db="EMBL/GenBank/DDBJ databases">
        <title>The genomes of Aspergillus section Nigri reveals drivers in fungal speciation.</title>
        <authorList>
            <consortium name="DOE Joint Genome Institute"/>
            <person name="Vesth T.C."/>
            <person name="Nybo J."/>
            <person name="Theobald S."/>
            <person name="Brandl J."/>
            <person name="Frisvad J.C."/>
            <person name="Nielsen K.F."/>
            <person name="Lyhne E.K."/>
            <person name="Kogle M.E."/>
            <person name="Kuo A."/>
            <person name="Riley R."/>
            <person name="Clum A."/>
            <person name="Nolan M."/>
            <person name="Lipzen A."/>
            <person name="Salamov A."/>
            <person name="Henrissat B."/>
            <person name="Wiebenga A."/>
            <person name="De Vries R.P."/>
            <person name="Grigoriev I.V."/>
            <person name="Mortensen U.H."/>
            <person name="Andersen M.R."/>
            <person name="Baker S.E."/>
        </authorList>
    </citation>
    <scope>NUCLEOTIDE SEQUENCE [LARGE SCALE GENOMIC DNA]</scope>
    <source>
        <strain evidence="3 4">CBS 117.55</strain>
    </source>
</reference>
<evidence type="ECO:0000313" key="3">
    <source>
        <dbReference type="EMBL" id="PWY83334.1"/>
    </source>
</evidence>
<keyword evidence="4" id="KW-1185">Reference proteome</keyword>
<dbReference type="PANTHER" id="PTHR43708:SF1">
    <property type="entry name" value="GALACTOSE_LACTOSE METABOLISM REGULATORY PROTEIN GAL80"/>
    <property type="match status" value="1"/>
</dbReference>
<dbReference type="SUPFAM" id="SSF51735">
    <property type="entry name" value="NAD(P)-binding Rossmann-fold domains"/>
    <property type="match status" value="1"/>
</dbReference>
<dbReference type="Gene3D" id="3.30.360.10">
    <property type="entry name" value="Dihydrodipicolinate Reductase, domain 2"/>
    <property type="match status" value="1"/>
</dbReference>
<dbReference type="SUPFAM" id="SSF55347">
    <property type="entry name" value="Glyceraldehyde-3-phosphate dehydrogenase-like, C-terminal domain"/>
    <property type="match status" value="1"/>
</dbReference>
<dbReference type="InterPro" id="IPR055080">
    <property type="entry name" value="Gal80p-like_C"/>
</dbReference>
<feature type="domain" description="Gal80p-like C-terminal" evidence="2">
    <location>
        <begin position="149"/>
        <end position="305"/>
    </location>
</feature>
<proteinExistence type="predicted"/>
<evidence type="ECO:0000313" key="4">
    <source>
        <dbReference type="Proteomes" id="UP000247233"/>
    </source>
</evidence>
<protein>
    <submittedName>
        <fullName evidence="3">Putative oxidoreductase</fullName>
    </submittedName>
</protein>
<dbReference type="Pfam" id="PF01408">
    <property type="entry name" value="GFO_IDH_MocA"/>
    <property type="match status" value="1"/>
</dbReference>
<dbReference type="Proteomes" id="UP000247233">
    <property type="component" value="Unassembled WGS sequence"/>
</dbReference>
<organism evidence="3 4">
    <name type="scientific">Aspergillus heteromorphus CBS 117.55</name>
    <dbReference type="NCBI Taxonomy" id="1448321"/>
    <lineage>
        <taxon>Eukaryota</taxon>
        <taxon>Fungi</taxon>
        <taxon>Dikarya</taxon>
        <taxon>Ascomycota</taxon>
        <taxon>Pezizomycotina</taxon>
        <taxon>Eurotiomycetes</taxon>
        <taxon>Eurotiomycetidae</taxon>
        <taxon>Eurotiales</taxon>
        <taxon>Aspergillaceae</taxon>
        <taxon>Aspergillus</taxon>
        <taxon>Aspergillus subgen. Circumdati</taxon>
    </lineage>
</organism>
<dbReference type="GO" id="GO:0000166">
    <property type="term" value="F:nucleotide binding"/>
    <property type="evidence" value="ECO:0007669"/>
    <property type="project" value="InterPro"/>
</dbReference>
<dbReference type="PANTHER" id="PTHR43708">
    <property type="entry name" value="CONSERVED EXPRESSED OXIDOREDUCTASE (EUROFUNG)"/>
    <property type="match status" value="1"/>
</dbReference>
<dbReference type="GeneID" id="37061588"/>
<dbReference type="Pfam" id="PF22685">
    <property type="entry name" value="Gal80p_C-like"/>
    <property type="match status" value="1"/>
</dbReference>
<evidence type="ECO:0000259" key="1">
    <source>
        <dbReference type="Pfam" id="PF01408"/>
    </source>
</evidence>
<dbReference type="STRING" id="1448321.A0A317W9R2"/>
<dbReference type="EMBL" id="MSFL01000010">
    <property type="protein sequence ID" value="PWY83334.1"/>
    <property type="molecule type" value="Genomic_DNA"/>
</dbReference>
<dbReference type="RefSeq" id="XP_025399777.1">
    <property type="nucleotide sequence ID" value="XM_025539351.1"/>
</dbReference>
<dbReference type="AlphaFoldDB" id="A0A317W9R2"/>
<comment type="caution">
    <text evidence="3">The sequence shown here is derived from an EMBL/GenBank/DDBJ whole genome shotgun (WGS) entry which is preliminary data.</text>
</comment>
<accession>A0A317W9R2</accession>
<dbReference type="Gene3D" id="3.40.50.720">
    <property type="entry name" value="NAD(P)-binding Rossmann-like Domain"/>
    <property type="match status" value="1"/>
</dbReference>
<name>A0A317W9R2_9EURO</name>
<dbReference type="InterPro" id="IPR000683">
    <property type="entry name" value="Gfo/Idh/MocA-like_OxRdtase_N"/>
</dbReference>